<evidence type="ECO:0000256" key="1">
    <source>
        <dbReference type="SAM" id="Phobius"/>
    </source>
</evidence>
<reference evidence="2 3" key="1">
    <citation type="journal article" date="2014" name="Int. J. Syst. Evol. Microbiol.">
        <title>Leptospira mayottensis sp. nov., a pathogenic species of the genus Leptospira isolated from humans.</title>
        <authorList>
            <person name="Bourhy P."/>
            <person name="Collet L."/>
            <person name="Brisse S."/>
            <person name="Picardeau M."/>
        </authorList>
    </citation>
    <scope>NUCLEOTIDE SEQUENCE [LARGE SCALE GENOMIC DNA]</scope>
    <source>
        <strain evidence="2 3">200901122</strain>
    </source>
</reference>
<keyword evidence="1" id="KW-0472">Membrane</keyword>
<feature type="transmembrane region" description="Helical" evidence="1">
    <location>
        <begin position="74"/>
        <end position="96"/>
    </location>
</feature>
<evidence type="ECO:0000313" key="2">
    <source>
        <dbReference type="EMBL" id="EKS00817.1"/>
    </source>
</evidence>
<evidence type="ECO:0000313" key="3">
    <source>
        <dbReference type="Proteomes" id="UP000001343"/>
    </source>
</evidence>
<dbReference type="AlphaFoldDB" id="A0AA87SZI5"/>
<comment type="caution">
    <text evidence="2">The sequence shown here is derived from an EMBL/GenBank/DDBJ whole genome shotgun (WGS) entry which is preliminary data.</text>
</comment>
<keyword evidence="1" id="KW-1133">Transmembrane helix</keyword>
<sequence length="310" mass="34842">MKILKTKKLSPEKDRFSGDLPFSFFHSSFFKILFQTIPNRERTFTSSTLHSIDFHPVSIVIEPMQTRRSFRWTGFSWFFVFISLFSVEAVQIEVFVPLCDGTQLACGKGKAGDVRSLEGNLYWGAAYGVESFFKKTFGYKVVERKDEPSGSSVLRRLRVERIPSKGEQKVSILFHAYAGDKIDDALSDFLNASAGNSESDLIVWAGHDRLMDRLPPDWKRSSRSPKPTAVLACKSEKYFGPVLRSIGSTSIVLTRTFMAPEAYLIQALVDTAAKSGVKNKRAIRSALVDSYAKYQRISKRAAGTVFSKLD</sequence>
<proteinExistence type="predicted"/>
<name>A0AA87SZI5_9LEPT</name>
<gene>
    <name evidence="2" type="ORF">LEP1GSC125_2164</name>
</gene>
<dbReference type="Proteomes" id="UP000001343">
    <property type="component" value="Unassembled WGS sequence"/>
</dbReference>
<accession>A0AA87SZI5</accession>
<keyword evidence="1" id="KW-0812">Transmembrane</keyword>
<organism evidence="2 3">
    <name type="scientific">Leptospira mayottensis 200901122</name>
    <dbReference type="NCBI Taxonomy" id="1193010"/>
    <lineage>
        <taxon>Bacteria</taxon>
        <taxon>Pseudomonadati</taxon>
        <taxon>Spirochaetota</taxon>
        <taxon>Spirochaetia</taxon>
        <taxon>Leptospirales</taxon>
        <taxon>Leptospiraceae</taxon>
        <taxon>Leptospira</taxon>
    </lineage>
</organism>
<protein>
    <submittedName>
        <fullName evidence="2">Uncharacterized protein</fullName>
    </submittedName>
</protein>
<dbReference type="EMBL" id="AKWM02000029">
    <property type="protein sequence ID" value="EKS00817.1"/>
    <property type="molecule type" value="Genomic_DNA"/>
</dbReference>